<reference evidence="1 2" key="1">
    <citation type="journal article" date="2017" name="Front. Microbiol.">
        <title>New Insights into the Diversity of the Genus Faecalibacterium.</title>
        <authorList>
            <person name="Benevides L."/>
            <person name="Burman S."/>
            <person name="Martin R."/>
            <person name="Robert V."/>
            <person name="Thomas M."/>
            <person name="Miquel S."/>
            <person name="Chain F."/>
            <person name="Sokol H."/>
            <person name="Bermudez-Humaran L.G."/>
            <person name="Morrison M."/>
            <person name="Langella P."/>
            <person name="Azevedo V.A."/>
            <person name="Chatel J.M."/>
            <person name="Soares S."/>
        </authorList>
    </citation>
    <scope>NUCLEOTIDE SEQUENCE [LARGE SCALE GENOMIC DNA]</scope>
    <source>
        <strain evidence="2">CNCM I-4541</strain>
    </source>
</reference>
<dbReference type="Proteomes" id="UP000220959">
    <property type="component" value="Unassembled WGS sequence"/>
</dbReference>
<gene>
    <name evidence="1" type="ORF">CGS49_04460</name>
</gene>
<dbReference type="EMBL" id="NMTR01000012">
    <property type="protein sequence ID" value="PDX61657.1"/>
    <property type="molecule type" value="Genomic_DNA"/>
</dbReference>
<evidence type="ECO:0000313" key="1">
    <source>
        <dbReference type="EMBL" id="PDX61657.1"/>
    </source>
</evidence>
<comment type="caution">
    <text evidence="1">The sequence shown here is derived from an EMBL/GenBank/DDBJ whole genome shotgun (WGS) entry which is preliminary data.</text>
</comment>
<keyword evidence="2" id="KW-1185">Reference proteome</keyword>
<name>A0ACC9D0V1_9FIRM</name>
<proteinExistence type="predicted"/>
<organism evidence="1 2">
    <name type="scientific">Faecalibacterium langellae</name>
    <dbReference type="NCBI Taxonomy" id="3435293"/>
    <lineage>
        <taxon>Bacteria</taxon>
        <taxon>Bacillati</taxon>
        <taxon>Bacillota</taxon>
        <taxon>Clostridia</taxon>
        <taxon>Eubacteriales</taxon>
        <taxon>Oscillospiraceae</taxon>
        <taxon>Faecalibacterium</taxon>
    </lineage>
</organism>
<sequence length="418" mass="43619">MKTLNKAVARYNGISLIVRILIGLIVGAVLALVAPGAGWVGEFGNLFVGALKGIAPVLVFVIVASALAQGSSKLDRRFGTVIWLYMLTTFLAAAIAVVTSFLFPVTVVLADAAQSDVVPQGLGEVMGTLLTNFVANPVSAIMNGNYIGILFWACMFGVAMKKIGTGSTKAFLADTADAVSQIVRWIINLAPFGIMGLVYTNVSGNGLAIFTQYGKLLALLVGTMLFMALIVSPFIMFIYLGCNPYPLVFRCLRESGLTAFFTRSSAANIPVNMALCEKLGLDKDMYSVSIPLGATINMDGAAITITIMTLAAANTLGIQVSLPAAIVLSAMSALGACGASGVAGGSLLLIPMACSLFGISNDVAMQMVGVGFIIGVVQDSVETALNSAGDVEFAATAEYHQWLKQGKPLPEFLTGKKN</sequence>
<accession>A0ACC9D0V1</accession>
<protein>
    <submittedName>
        <fullName evidence="1">Serine/threonine transporter SstT</fullName>
    </submittedName>
</protein>
<evidence type="ECO:0000313" key="2">
    <source>
        <dbReference type="Proteomes" id="UP000220959"/>
    </source>
</evidence>